<dbReference type="InterPro" id="IPR001279">
    <property type="entry name" value="Metallo-B-lactamas"/>
</dbReference>
<accession>A0A395NQ89</accession>
<dbReference type="Proteomes" id="UP000266272">
    <property type="component" value="Unassembled WGS sequence"/>
</dbReference>
<proteinExistence type="predicted"/>
<sequence length="299" mass="33609">MSSYNPIAQNGSLQAYVYVLPAHAIEFPGAPETEPFKFSPTAFTLITTQHEAVLVDAPTTDSEGEELAEWVKSIISDKKLTYIYVTHGHGDHFFSAKVIQKYYPEARVLATPQTHIQMQANLDQKLYEGLWAATTPELRNTSPPEIQVDIIKEDHSFVVDGHQFRVISLPGGDIGESTVLHVPSLDLVVAGDVVYGHCYQHLGESSSPELRNKWLRSIDLVSQLNPKVVVPSHMQAHEDFGPYHLEETKEYIKAWEELDAQTNTWQELEEAVKKRYPNRVGNFIIRMSSLVAKGAMELP</sequence>
<dbReference type="PANTHER" id="PTHR42951:SF14">
    <property type="entry name" value="METALLO-BETA-LACTAMASE SUPERFAMILY PROTEIN"/>
    <property type="match status" value="1"/>
</dbReference>
<dbReference type="SUPFAM" id="SSF56281">
    <property type="entry name" value="Metallo-hydrolase/oxidoreductase"/>
    <property type="match status" value="1"/>
</dbReference>
<dbReference type="Pfam" id="PF00753">
    <property type="entry name" value="Lactamase_B"/>
    <property type="match status" value="1"/>
</dbReference>
<gene>
    <name evidence="2" type="ORF">TARUN_4077</name>
</gene>
<evidence type="ECO:0000259" key="1">
    <source>
        <dbReference type="SMART" id="SM00849"/>
    </source>
</evidence>
<dbReference type="STRING" id="490622.A0A395NQ89"/>
<feature type="domain" description="Metallo-beta-lactamase" evidence="1">
    <location>
        <begin position="40"/>
        <end position="233"/>
    </location>
</feature>
<dbReference type="PANTHER" id="PTHR42951">
    <property type="entry name" value="METALLO-BETA-LACTAMASE DOMAIN-CONTAINING"/>
    <property type="match status" value="1"/>
</dbReference>
<dbReference type="AlphaFoldDB" id="A0A395NQ89"/>
<dbReference type="CDD" id="cd07739">
    <property type="entry name" value="metallo-hydrolase-like_MBL-fold"/>
    <property type="match status" value="1"/>
</dbReference>
<dbReference type="SMART" id="SM00849">
    <property type="entry name" value="Lactamase_B"/>
    <property type="match status" value="1"/>
</dbReference>
<dbReference type="Gene3D" id="3.60.15.10">
    <property type="entry name" value="Ribonuclease Z/Hydroxyacylglutathione hydrolase-like"/>
    <property type="match status" value="1"/>
</dbReference>
<dbReference type="EMBL" id="PXOA01000231">
    <property type="protein sequence ID" value="RFU78145.1"/>
    <property type="molecule type" value="Genomic_DNA"/>
</dbReference>
<name>A0A395NQ89_TRIAR</name>
<dbReference type="InterPro" id="IPR036866">
    <property type="entry name" value="RibonucZ/Hydroxyglut_hydro"/>
</dbReference>
<dbReference type="OrthoDB" id="536211at2759"/>
<organism evidence="2 3">
    <name type="scientific">Trichoderma arundinaceum</name>
    <dbReference type="NCBI Taxonomy" id="490622"/>
    <lineage>
        <taxon>Eukaryota</taxon>
        <taxon>Fungi</taxon>
        <taxon>Dikarya</taxon>
        <taxon>Ascomycota</taxon>
        <taxon>Pezizomycotina</taxon>
        <taxon>Sordariomycetes</taxon>
        <taxon>Hypocreomycetidae</taxon>
        <taxon>Hypocreales</taxon>
        <taxon>Hypocreaceae</taxon>
        <taxon>Trichoderma</taxon>
    </lineage>
</organism>
<reference evidence="2 3" key="1">
    <citation type="journal article" date="2018" name="PLoS Pathog.">
        <title>Evolution of structural diversity of trichothecenes, a family of toxins produced by plant pathogenic and entomopathogenic fungi.</title>
        <authorList>
            <person name="Proctor R.H."/>
            <person name="McCormick S.P."/>
            <person name="Kim H.S."/>
            <person name="Cardoza R.E."/>
            <person name="Stanley A.M."/>
            <person name="Lindo L."/>
            <person name="Kelly A."/>
            <person name="Brown D.W."/>
            <person name="Lee T."/>
            <person name="Vaughan M.M."/>
            <person name="Alexander N.J."/>
            <person name="Busman M."/>
            <person name="Gutierrez S."/>
        </authorList>
    </citation>
    <scope>NUCLEOTIDE SEQUENCE [LARGE SCALE GENOMIC DNA]</scope>
    <source>
        <strain evidence="2 3">IBT 40837</strain>
    </source>
</reference>
<evidence type="ECO:0000313" key="2">
    <source>
        <dbReference type="EMBL" id="RFU78145.1"/>
    </source>
</evidence>
<comment type="caution">
    <text evidence="2">The sequence shown here is derived from an EMBL/GenBank/DDBJ whole genome shotgun (WGS) entry which is preliminary data.</text>
</comment>
<dbReference type="InterPro" id="IPR050855">
    <property type="entry name" value="NDM-1-like"/>
</dbReference>
<keyword evidence="3" id="KW-1185">Reference proteome</keyword>
<protein>
    <submittedName>
        <fullName evidence="2">Metallo-beta-lactamase superfamily</fullName>
    </submittedName>
</protein>
<evidence type="ECO:0000313" key="3">
    <source>
        <dbReference type="Proteomes" id="UP000266272"/>
    </source>
</evidence>